<organism evidence="1 2">
    <name type="scientific">Chryseobacterium luteum</name>
    <dbReference type="NCBI Taxonomy" id="421531"/>
    <lineage>
        <taxon>Bacteria</taxon>
        <taxon>Pseudomonadati</taxon>
        <taxon>Bacteroidota</taxon>
        <taxon>Flavobacteriia</taxon>
        <taxon>Flavobacteriales</taxon>
        <taxon>Weeksellaceae</taxon>
        <taxon>Chryseobacterium group</taxon>
        <taxon>Chryseobacterium</taxon>
    </lineage>
</organism>
<dbReference type="Proteomes" id="UP000028703">
    <property type="component" value="Unassembled WGS sequence"/>
</dbReference>
<comment type="caution">
    <text evidence="1">The sequence shown here is derived from an EMBL/GenBank/DDBJ whole genome shotgun (WGS) entry which is preliminary data.</text>
</comment>
<evidence type="ECO:0000313" key="1">
    <source>
        <dbReference type="EMBL" id="KFF09134.1"/>
    </source>
</evidence>
<sequence>MKEDLPGYHYTLERLNKLTYELTVNEGDIKKRLVEALTYYWISADDLPEKIREFADKIDTAVSCIPKDEYDNTYKNSLANKHLKTCSKIASQIVDLEQMLTEYIDDMISNN</sequence>
<proteinExistence type="predicted"/>
<dbReference type="RefSeq" id="WP_034700996.1">
    <property type="nucleotide sequence ID" value="NZ_JPRO01000001.1"/>
</dbReference>
<protein>
    <submittedName>
        <fullName evidence="1">Uncharacterized protein</fullName>
    </submittedName>
</protein>
<accession>A0A085ZXH0</accession>
<dbReference type="EMBL" id="JPRO01000001">
    <property type="protein sequence ID" value="KFF09134.1"/>
    <property type="molecule type" value="Genomic_DNA"/>
</dbReference>
<keyword evidence="2" id="KW-1185">Reference proteome</keyword>
<reference evidence="1 2" key="1">
    <citation type="submission" date="2014-07" db="EMBL/GenBank/DDBJ databases">
        <title>Genome of Chryseobacterium luteum DSM 18605.</title>
        <authorList>
            <person name="Stropko S.J."/>
            <person name="Pipes S.E."/>
            <person name="Newman J.D."/>
        </authorList>
    </citation>
    <scope>NUCLEOTIDE SEQUENCE [LARGE SCALE GENOMIC DNA]</scope>
    <source>
        <strain evidence="1 2">DSM 18605</strain>
    </source>
</reference>
<evidence type="ECO:0000313" key="2">
    <source>
        <dbReference type="Proteomes" id="UP000028703"/>
    </source>
</evidence>
<gene>
    <name evidence="1" type="ORF">IX38_01045</name>
</gene>
<dbReference type="AlphaFoldDB" id="A0A085ZXH0"/>
<dbReference type="STRING" id="421531.IX38_01045"/>
<name>A0A085ZXH0_9FLAO</name>